<dbReference type="SUPFAM" id="SSF46894">
    <property type="entry name" value="C-terminal effector domain of the bipartite response regulators"/>
    <property type="match status" value="1"/>
</dbReference>
<dbReference type="Gene3D" id="1.10.10.10">
    <property type="entry name" value="Winged helix-like DNA-binding domain superfamily/Winged helix DNA-binding domain"/>
    <property type="match status" value="1"/>
</dbReference>
<dbReference type="AlphaFoldDB" id="A0A4D4LN41"/>
<dbReference type="Gene3D" id="1.25.40.10">
    <property type="entry name" value="Tetratricopeptide repeat domain"/>
    <property type="match status" value="1"/>
</dbReference>
<dbReference type="PROSITE" id="PS50043">
    <property type="entry name" value="HTH_LUXR_2"/>
    <property type="match status" value="1"/>
</dbReference>
<evidence type="ECO:0000259" key="2">
    <source>
        <dbReference type="PROSITE" id="PS50043"/>
    </source>
</evidence>
<dbReference type="GO" id="GO:0006355">
    <property type="term" value="P:regulation of DNA-templated transcription"/>
    <property type="evidence" value="ECO:0007669"/>
    <property type="project" value="InterPro"/>
</dbReference>
<gene>
    <name evidence="3" type="ORF">SVIO_103500</name>
</gene>
<accession>A0A4D4LN41</accession>
<feature type="domain" description="HTH luxR-type" evidence="2">
    <location>
        <begin position="342"/>
        <end position="407"/>
    </location>
</feature>
<keyword evidence="1" id="KW-0238">DNA-binding</keyword>
<evidence type="ECO:0000313" key="3">
    <source>
        <dbReference type="EMBL" id="GDY59727.1"/>
    </source>
</evidence>
<evidence type="ECO:0000313" key="4">
    <source>
        <dbReference type="Proteomes" id="UP000301309"/>
    </source>
</evidence>
<dbReference type="Pfam" id="PF00196">
    <property type="entry name" value="GerE"/>
    <property type="match status" value="1"/>
</dbReference>
<dbReference type="PRINTS" id="PR00038">
    <property type="entry name" value="HTHLUXR"/>
</dbReference>
<dbReference type="EMBL" id="BJHW01000002">
    <property type="protein sequence ID" value="GDY59727.1"/>
    <property type="molecule type" value="Genomic_DNA"/>
</dbReference>
<dbReference type="SMART" id="SM00421">
    <property type="entry name" value="HTH_LUXR"/>
    <property type="match status" value="1"/>
</dbReference>
<dbReference type="InterPro" id="IPR011990">
    <property type="entry name" value="TPR-like_helical_dom_sf"/>
</dbReference>
<reference evidence="3 4" key="1">
    <citation type="journal article" date="2020" name="Int. J. Syst. Evol. Microbiol.">
        <title>Reclassification of Streptomyces castelarensis and Streptomyces sporoclivatus as later heterotypic synonyms of Streptomyces antimycoticus.</title>
        <authorList>
            <person name="Komaki H."/>
            <person name="Tamura T."/>
        </authorList>
    </citation>
    <scope>NUCLEOTIDE SEQUENCE [LARGE SCALE GENOMIC DNA]</scope>
    <source>
        <strain evidence="3 4">NBRC 13459</strain>
    </source>
</reference>
<dbReference type="InterPro" id="IPR036388">
    <property type="entry name" value="WH-like_DNA-bd_sf"/>
</dbReference>
<name>A0A4D4LN41_STRVO</name>
<sequence length="416" mass="44353">MAVPASAIRAHAAVEAWSRGRSAIHVARLAGAAVAGGVQLPGRDVELPPASVAAWVLAQCDDLPLAENVLTRVIRRASTAGYSLAATTAESLRARLLLDTGRLADAETTARLLLRDHHDTSLAPVCTPIAAATLVHCLIETGRLGEAEELVASLGFDRRLPDAAPFVPLRIARGRLHIRMDRYDDGLGELLECRELAFSENWLYPSSTSEYFADAVRALAITRSARAARVLAFEEVGRCRAFGAARPLAAALRAFAGVVSGTKGIAHLEEADRLLDGMPDTLERARTLVELGSTLRRAGSRTEARQRLTEGMELAHLIGASVLEGTARSELRLAGTRLAKVSDGPNAALTPAEERVAQKAAEGLSNKEIAQTLFVTVKTVEWHLGQVYAKLRIAKRSELPQALAVGCAGAPVRQTS</sequence>
<comment type="caution">
    <text evidence="3">The sequence shown here is derived from an EMBL/GenBank/DDBJ whole genome shotgun (WGS) entry which is preliminary data.</text>
</comment>
<dbReference type="PANTHER" id="PTHR43214">
    <property type="entry name" value="TWO-COMPONENT RESPONSE REGULATOR"/>
    <property type="match status" value="1"/>
</dbReference>
<dbReference type="Proteomes" id="UP000301309">
    <property type="component" value="Unassembled WGS sequence"/>
</dbReference>
<protein>
    <recommendedName>
        <fullName evidence="2">HTH luxR-type domain-containing protein</fullName>
    </recommendedName>
</protein>
<dbReference type="InterPro" id="IPR016032">
    <property type="entry name" value="Sig_transdc_resp-reg_C-effctor"/>
</dbReference>
<organism evidence="3 4">
    <name type="scientific">Streptomyces violaceusniger</name>
    <dbReference type="NCBI Taxonomy" id="68280"/>
    <lineage>
        <taxon>Bacteria</taxon>
        <taxon>Bacillati</taxon>
        <taxon>Actinomycetota</taxon>
        <taxon>Actinomycetes</taxon>
        <taxon>Kitasatosporales</taxon>
        <taxon>Streptomycetaceae</taxon>
        <taxon>Streptomyces</taxon>
        <taxon>Streptomyces violaceusniger group</taxon>
    </lineage>
</organism>
<evidence type="ECO:0000256" key="1">
    <source>
        <dbReference type="ARBA" id="ARBA00023125"/>
    </source>
</evidence>
<keyword evidence="4" id="KW-1185">Reference proteome</keyword>
<proteinExistence type="predicted"/>
<dbReference type="InterPro" id="IPR000792">
    <property type="entry name" value="Tscrpt_reg_LuxR_C"/>
</dbReference>
<dbReference type="CDD" id="cd06170">
    <property type="entry name" value="LuxR_C_like"/>
    <property type="match status" value="1"/>
</dbReference>
<dbReference type="InterPro" id="IPR039420">
    <property type="entry name" value="WalR-like"/>
</dbReference>
<dbReference type="GO" id="GO:0003677">
    <property type="term" value="F:DNA binding"/>
    <property type="evidence" value="ECO:0007669"/>
    <property type="project" value="UniProtKB-KW"/>
</dbReference>